<dbReference type="Gene3D" id="1.20.120.530">
    <property type="entry name" value="GntR ligand-binding domain-like"/>
    <property type="match status" value="1"/>
</dbReference>
<dbReference type="InterPro" id="IPR036390">
    <property type="entry name" value="WH_DNA-bd_sf"/>
</dbReference>
<evidence type="ECO:0000256" key="3">
    <source>
        <dbReference type="ARBA" id="ARBA00023163"/>
    </source>
</evidence>
<accession>A0ABY7TMB7</accession>
<keyword evidence="1" id="KW-0805">Transcription regulation</keyword>
<keyword evidence="2" id="KW-0238">DNA-binding</keyword>
<dbReference type="EMBL" id="CP117411">
    <property type="protein sequence ID" value="WCT74153.1"/>
    <property type="molecule type" value="Genomic_DNA"/>
</dbReference>
<dbReference type="RefSeq" id="WP_273688966.1">
    <property type="nucleotide sequence ID" value="NZ_CP117411.1"/>
</dbReference>
<keyword evidence="3" id="KW-0804">Transcription</keyword>
<evidence type="ECO:0000256" key="2">
    <source>
        <dbReference type="ARBA" id="ARBA00023125"/>
    </source>
</evidence>
<dbReference type="SUPFAM" id="SSF48008">
    <property type="entry name" value="GntR ligand-binding domain-like"/>
    <property type="match status" value="1"/>
</dbReference>
<dbReference type="PROSITE" id="PS50949">
    <property type="entry name" value="HTH_GNTR"/>
    <property type="match status" value="1"/>
</dbReference>
<dbReference type="PANTHER" id="PTHR43537">
    <property type="entry name" value="TRANSCRIPTIONAL REGULATOR, GNTR FAMILY"/>
    <property type="match status" value="1"/>
</dbReference>
<proteinExistence type="predicted"/>
<keyword evidence="6" id="KW-1185">Reference proteome</keyword>
<dbReference type="Pfam" id="PF07729">
    <property type="entry name" value="FCD"/>
    <property type="match status" value="1"/>
</dbReference>
<protein>
    <submittedName>
        <fullName evidence="5">FadR/GntR family transcriptional regulator</fullName>
    </submittedName>
</protein>
<dbReference type="CDD" id="cd07377">
    <property type="entry name" value="WHTH_GntR"/>
    <property type="match status" value="1"/>
</dbReference>
<name>A0ABY7TMB7_9SPHN</name>
<dbReference type="Gene3D" id="1.10.10.10">
    <property type="entry name" value="Winged helix-like DNA-binding domain superfamily/Winged helix DNA-binding domain"/>
    <property type="match status" value="1"/>
</dbReference>
<evidence type="ECO:0000256" key="1">
    <source>
        <dbReference type="ARBA" id="ARBA00023015"/>
    </source>
</evidence>
<dbReference type="SMART" id="SM00345">
    <property type="entry name" value="HTH_GNTR"/>
    <property type="match status" value="1"/>
</dbReference>
<dbReference type="PRINTS" id="PR00035">
    <property type="entry name" value="HTHGNTR"/>
</dbReference>
<dbReference type="PANTHER" id="PTHR43537:SF45">
    <property type="entry name" value="GNTR FAMILY REGULATORY PROTEIN"/>
    <property type="match status" value="1"/>
</dbReference>
<feature type="domain" description="HTH gntR-type" evidence="4">
    <location>
        <begin position="15"/>
        <end position="83"/>
    </location>
</feature>
<reference evidence="5 6" key="1">
    <citation type="submission" date="2023-02" db="EMBL/GenBank/DDBJ databases">
        <title>Genome sequence of Sphingomonas naphthae.</title>
        <authorList>
            <person name="Kim S."/>
            <person name="Heo J."/>
            <person name="Kwon S.-W."/>
        </authorList>
    </citation>
    <scope>NUCLEOTIDE SEQUENCE [LARGE SCALE GENOMIC DNA]</scope>
    <source>
        <strain evidence="5 6">KACC 18716</strain>
    </source>
</reference>
<dbReference type="Pfam" id="PF00392">
    <property type="entry name" value="GntR"/>
    <property type="match status" value="1"/>
</dbReference>
<evidence type="ECO:0000313" key="6">
    <source>
        <dbReference type="Proteomes" id="UP001220395"/>
    </source>
</evidence>
<dbReference type="SUPFAM" id="SSF46785">
    <property type="entry name" value="Winged helix' DNA-binding domain"/>
    <property type="match status" value="1"/>
</dbReference>
<organism evidence="5 6">
    <name type="scientific">Sphingomonas naphthae</name>
    <dbReference type="NCBI Taxonomy" id="1813468"/>
    <lineage>
        <taxon>Bacteria</taxon>
        <taxon>Pseudomonadati</taxon>
        <taxon>Pseudomonadota</taxon>
        <taxon>Alphaproteobacteria</taxon>
        <taxon>Sphingomonadales</taxon>
        <taxon>Sphingomonadaceae</taxon>
        <taxon>Sphingomonas</taxon>
    </lineage>
</organism>
<dbReference type="InterPro" id="IPR036388">
    <property type="entry name" value="WH-like_DNA-bd_sf"/>
</dbReference>
<dbReference type="Proteomes" id="UP001220395">
    <property type="component" value="Chromosome"/>
</dbReference>
<evidence type="ECO:0000259" key="4">
    <source>
        <dbReference type="PROSITE" id="PS50949"/>
    </source>
</evidence>
<gene>
    <name evidence="5" type="ORF">PQ455_02665</name>
</gene>
<evidence type="ECO:0000313" key="5">
    <source>
        <dbReference type="EMBL" id="WCT74153.1"/>
    </source>
</evidence>
<sequence length="257" mass="27936">MASNFTSDDRVEGRESRPERIASILRQRIATHDLAVGARLPSENALASHFGVSRAAVREAIARLKVEGLVETRQGSGAFVRSPETGGASPADGLTRASLDSLLDLIEVRRVTEAEMAARAAVMRSEQQMQAIDAALDRLSLAEQSGGDGVAEDRAFHTSIANASGNIYWRKLIDAFARHISIAMSVTRCNEGLSREFAQQVAIEHRELRDAIAARDPDRARAAATRHMEMSAQRTLSADRDFWSKGGAPVVKLPHAR</sequence>
<dbReference type="SMART" id="SM00895">
    <property type="entry name" value="FCD"/>
    <property type="match status" value="1"/>
</dbReference>
<dbReference type="InterPro" id="IPR000524">
    <property type="entry name" value="Tscrpt_reg_HTH_GntR"/>
</dbReference>
<dbReference type="InterPro" id="IPR011711">
    <property type="entry name" value="GntR_C"/>
</dbReference>
<dbReference type="InterPro" id="IPR008920">
    <property type="entry name" value="TF_FadR/GntR_C"/>
</dbReference>